<protein>
    <submittedName>
        <fullName evidence="1">Uncharacterized protein</fullName>
    </submittedName>
</protein>
<accession>A0ABX4GN29</accession>
<dbReference type="EMBL" id="NQKG01000009">
    <property type="protein sequence ID" value="OZY55105.1"/>
    <property type="molecule type" value="Genomic_DNA"/>
</dbReference>
<dbReference type="Proteomes" id="UP000216897">
    <property type="component" value="Unassembled WGS sequence"/>
</dbReference>
<evidence type="ECO:0000313" key="2">
    <source>
        <dbReference type="Proteomes" id="UP000216897"/>
    </source>
</evidence>
<name>A0ABX4GN29_9PSED</name>
<keyword evidence="2" id="KW-1185">Reference proteome</keyword>
<sequence>MSKKIHDSSMPACLACFRGVNLVVDIYPQPIINSLDPENVLDLVALGTADLQTYVWYEGIKEGDTVWPNWRGCSASGEVLDLDRSGVDVEGDFSKGMPVSVPNNLLVPLDQGWAFYSYAIQLKGEKDLEPESKRQVIYVGKRPAQRLPCAHITESNALCINIDDLPGTGASVTVLPYQAMAAGDRVTFMWQGYMDDGSHDDSVSYEYDVTLKDIGQPLTWVIEKTYFEFIEGGYGHLDYCVEYSAPSNVGVSYATQQRFVIIPSSESLLEAPTINDFDDLSGVELNPDDYKSGITVSIPLLHNARIGDDLRVYGSSSLQVLSALRTLRVDPSVLDSGRVECHFDYDWLVANNWQAVDFFYQWGRHTFSRSSNSLSLAIRQKRDLIAPMVKTAYPDGNDQFWFDAIEGSVAGIDVIIPDAAVIDITDTVNVEWAFDGTVAAYTGPSYEDKPREFNIPLEYIAPFMGKRINVAYSVTPNSTHVEGEVYYSDFFDVQVNRLPTNQFPLLKHELGGDANTLSLAAVPDAGAPFVLETWKFMAAGQRVTIQAKGGTSEPDVQEYLCREVEVHEGDVSIGRFSALLSKEFLTQLTPNTTFTISTQVSFDKGETYLPFRLLTLMLKK</sequence>
<proteinExistence type="predicted"/>
<evidence type="ECO:0000313" key="1">
    <source>
        <dbReference type="EMBL" id="OZY55105.1"/>
    </source>
</evidence>
<organism evidence="1 2">
    <name type="scientific">Pseudomonas lundensis</name>
    <dbReference type="NCBI Taxonomy" id="86185"/>
    <lineage>
        <taxon>Bacteria</taxon>
        <taxon>Pseudomonadati</taxon>
        <taxon>Pseudomonadota</taxon>
        <taxon>Gammaproteobacteria</taxon>
        <taxon>Pseudomonadales</taxon>
        <taxon>Pseudomonadaceae</taxon>
        <taxon>Pseudomonas</taxon>
    </lineage>
</organism>
<gene>
    <name evidence="1" type="ORF">CJF38_11705</name>
</gene>
<comment type="caution">
    <text evidence="1">The sequence shown here is derived from an EMBL/GenBank/DDBJ whole genome shotgun (WGS) entry which is preliminary data.</text>
</comment>
<reference evidence="1 2" key="1">
    <citation type="submission" date="2017-08" db="EMBL/GenBank/DDBJ databases">
        <title>Genomic and metabolic characterisation of spoilage-associated Pseudomonas species.</title>
        <authorList>
            <person name="Stanborough T."/>
            <person name="Fegan N."/>
            <person name="Powell S.M."/>
            <person name="Singh T."/>
            <person name="Tamplin M.L."/>
            <person name="Chandry P.S."/>
        </authorList>
    </citation>
    <scope>NUCLEOTIDE SEQUENCE [LARGE SCALE GENOMIC DNA]</scope>
    <source>
        <strain evidence="1 2">L1814</strain>
    </source>
</reference>